<dbReference type="PATRIC" id="fig|1341157.4.peg.2073"/>
<organism evidence="1 2">
    <name type="scientific">Ruminococcus flavefaciens 007c</name>
    <dbReference type="NCBI Taxonomy" id="1341157"/>
    <lineage>
        <taxon>Bacteria</taxon>
        <taxon>Bacillati</taxon>
        <taxon>Bacillota</taxon>
        <taxon>Clostridia</taxon>
        <taxon>Eubacteriales</taxon>
        <taxon>Oscillospiraceae</taxon>
        <taxon>Ruminococcus</taxon>
    </lineage>
</organism>
<dbReference type="OrthoDB" id="1821484at2"/>
<sequence>MLRDIISDIMAAFADKEVDHVYSAFDARAVARKGSSYFTVVGISSFESTAPIYSQYTVFVPFRAEIEINVTAPEKFSMVQLLGYYDEKIDPVIRDMDSMTCRLKSMDVRFDSNIQRLVLKVKFSAGGISSAERSVS</sequence>
<dbReference type="Proteomes" id="UP000019365">
    <property type="component" value="Unassembled WGS sequence"/>
</dbReference>
<name>W7UDT2_RUMFL</name>
<reference evidence="1 2" key="1">
    <citation type="journal article" date="2014" name="PLoS ONE">
        <title>Rumen cellulosomics: divergent fiber-degrading strategies revealed by comparative genome-wide analysis of six ruminococcal strains.</title>
        <authorList>
            <person name="Dassa B."/>
            <person name="Borovok I."/>
            <person name="Ruimy-Israeli V."/>
            <person name="Lamed R."/>
            <person name="Flint H.J."/>
            <person name="Duncan S.H."/>
            <person name="Henrissat B."/>
            <person name="Coutinho P."/>
            <person name="Morrison M."/>
            <person name="Mosoni P."/>
            <person name="Yeoman C.J."/>
            <person name="White B.A."/>
            <person name="Bayer E.A."/>
        </authorList>
    </citation>
    <scope>NUCLEOTIDE SEQUENCE [LARGE SCALE GENOMIC DNA]</scope>
    <source>
        <strain evidence="1 2">007c</strain>
    </source>
</reference>
<keyword evidence="2" id="KW-1185">Reference proteome</keyword>
<evidence type="ECO:0000313" key="2">
    <source>
        <dbReference type="Proteomes" id="UP000019365"/>
    </source>
</evidence>
<proteinExistence type="predicted"/>
<dbReference type="AlphaFoldDB" id="W7UDT2"/>
<protein>
    <submittedName>
        <fullName evidence="1">Uncharacterized protein</fullName>
    </submittedName>
</protein>
<accession>W7UDT2</accession>
<dbReference type="EMBL" id="ATAX01000026">
    <property type="protein sequence ID" value="EWM53301.1"/>
    <property type="molecule type" value="Genomic_DNA"/>
</dbReference>
<comment type="caution">
    <text evidence="1">The sequence shown here is derived from an EMBL/GenBank/DDBJ whole genome shotgun (WGS) entry which is preliminary data.</text>
</comment>
<gene>
    <name evidence="1" type="ORF">RF007C_10035</name>
</gene>
<dbReference type="RefSeq" id="WP_037299617.1">
    <property type="nucleotide sequence ID" value="NZ_ATAX01000026.1"/>
</dbReference>
<evidence type="ECO:0000313" key="1">
    <source>
        <dbReference type="EMBL" id="EWM53301.1"/>
    </source>
</evidence>